<evidence type="ECO:0000256" key="2">
    <source>
        <dbReference type="ARBA" id="ARBA00004584"/>
    </source>
</evidence>
<evidence type="ECO:0000313" key="12">
    <source>
        <dbReference type="EMBL" id="KIM89271.1"/>
    </source>
</evidence>
<dbReference type="GO" id="GO:0051301">
    <property type="term" value="P:cell division"/>
    <property type="evidence" value="ECO:0007669"/>
    <property type="project" value="UniProtKB-KW"/>
</dbReference>
<evidence type="ECO:0000256" key="6">
    <source>
        <dbReference type="ARBA" id="ARBA00022776"/>
    </source>
</evidence>
<name>A0A0C3GF46_PILCF</name>
<gene>
    <name evidence="12" type="ORF">PILCRDRAFT_61213</name>
</gene>
<comment type="subcellular location">
    <subcellularLocation>
        <location evidence="2">Chromosome</location>
        <location evidence="2">Centromere</location>
    </subcellularLocation>
    <subcellularLocation>
        <location evidence="1">Nucleus</location>
    </subcellularLocation>
</comment>
<keyword evidence="5" id="KW-0132">Cell division</keyword>
<evidence type="ECO:0000259" key="11">
    <source>
        <dbReference type="Pfam" id="PF10444"/>
    </source>
</evidence>
<keyword evidence="6" id="KW-0498">Mitosis</keyword>
<proteinExistence type="inferred from homology"/>
<protein>
    <recommendedName>
        <fullName evidence="11">Borealin N-terminal domain-containing protein</fullName>
    </recommendedName>
</protein>
<evidence type="ECO:0000256" key="5">
    <source>
        <dbReference type="ARBA" id="ARBA00022618"/>
    </source>
</evidence>
<keyword evidence="4" id="KW-0158">Chromosome</keyword>
<keyword evidence="9" id="KW-0137">Centromere</keyword>
<dbReference type="InterPro" id="IPR018851">
    <property type="entry name" value="Borealin_N"/>
</dbReference>
<feature type="region of interest" description="Disordered" evidence="10">
    <location>
        <begin position="89"/>
        <end position="141"/>
    </location>
</feature>
<accession>A0A0C3GF46</accession>
<feature type="region of interest" description="Disordered" evidence="10">
    <location>
        <begin position="275"/>
        <end position="362"/>
    </location>
</feature>
<keyword evidence="7" id="KW-0539">Nucleus</keyword>
<dbReference type="GO" id="GO:0000070">
    <property type="term" value="P:mitotic sister chromatid segregation"/>
    <property type="evidence" value="ECO:0007669"/>
    <property type="project" value="TreeGrafter"/>
</dbReference>
<dbReference type="InParanoid" id="A0A0C3GF46"/>
<evidence type="ECO:0000313" key="13">
    <source>
        <dbReference type="Proteomes" id="UP000054166"/>
    </source>
</evidence>
<evidence type="ECO:0000256" key="7">
    <source>
        <dbReference type="ARBA" id="ARBA00023242"/>
    </source>
</evidence>
<dbReference type="GO" id="GO:0000775">
    <property type="term" value="C:chromosome, centromeric region"/>
    <property type="evidence" value="ECO:0007669"/>
    <property type="project" value="UniProtKB-SubCell"/>
</dbReference>
<dbReference type="GO" id="GO:0032133">
    <property type="term" value="C:chromosome passenger complex"/>
    <property type="evidence" value="ECO:0007669"/>
    <property type="project" value="TreeGrafter"/>
</dbReference>
<dbReference type="GO" id="GO:0005634">
    <property type="term" value="C:nucleus"/>
    <property type="evidence" value="ECO:0007669"/>
    <property type="project" value="UniProtKB-SubCell"/>
</dbReference>
<feature type="compositionally biased region" description="Low complexity" evidence="10">
    <location>
        <begin position="233"/>
        <end position="245"/>
    </location>
</feature>
<dbReference type="PANTHER" id="PTHR16040">
    <property type="entry name" value="AUSTRALIN, ISOFORM A-RELATED"/>
    <property type="match status" value="1"/>
</dbReference>
<keyword evidence="13" id="KW-1185">Reference proteome</keyword>
<feature type="compositionally biased region" description="Low complexity" evidence="10">
    <location>
        <begin position="329"/>
        <end position="340"/>
    </location>
</feature>
<dbReference type="Proteomes" id="UP000054166">
    <property type="component" value="Unassembled WGS sequence"/>
</dbReference>
<keyword evidence="8" id="KW-0131">Cell cycle</keyword>
<dbReference type="EMBL" id="KN832975">
    <property type="protein sequence ID" value="KIM89271.1"/>
    <property type="molecule type" value="Genomic_DNA"/>
</dbReference>
<evidence type="ECO:0000256" key="1">
    <source>
        <dbReference type="ARBA" id="ARBA00004123"/>
    </source>
</evidence>
<evidence type="ECO:0000256" key="3">
    <source>
        <dbReference type="ARBA" id="ARBA00009914"/>
    </source>
</evidence>
<dbReference type="PANTHER" id="PTHR16040:SF7">
    <property type="entry name" value="AUSTRALIN, ISOFORM A-RELATED"/>
    <property type="match status" value="1"/>
</dbReference>
<dbReference type="HOGENOM" id="CLU_041191_0_0_1"/>
<feature type="domain" description="Borealin N-terminal" evidence="11">
    <location>
        <begin position="14"/>
        <end position="70"/>
    </location>
</feature>
<reference evidence="12 13" key="1">
    <citation type="submission" date="2014-04" db="EMBL/GenBank/DDBJ databases">
        <authorList>
            <consortium name="DOE Joint Genome Institute"/>
            <person name="Kuo A."/>
            <person name="Tarkka M."/>
            <person name="Buscot F."/>
            <person name="Kohler A."/>
            <person name="Nagy L.G."/>
            <person name="Floudas D."/>
            <person name="Copeland A."/>
            <person name="Barry K.W."/>
            <person name="Cichocki N."/>
            <person name="Veneault-Fourrey C."/>
            <person name="LaButti K."/>
            <person name="Lindquist E.A."/>
            <person name="Lipzen A."/>
            <person name="Lundell T."/>
            <person name="Morin E."/>
            <person name="Murat C."/>
            <person name="Sun H."/>
            <person name="Tunlid A."/>
            <person name="Henrissat B."/>
            <person name="Grigoriev I.V."/>
            <person name="Hibbett D.S."/>
            <person name="Martin F."/>
            <person name="Nordberg H.P."/>
            <person name="Cantor M.N."/>
            <person name="Hua S.X."/>
        </authorList>
    </citation>
    <scope>NUCLEOTIDE SEQUENCE [LARGE SCALE GENOMIC DNA]</scope>
    <source>
        <strain evidence="12 13">F 1598</strain>
    </source>
</reference>
<comment type="similarity">
    <text evidence="3">Belongs to the borealin family.</text>
</comment>
<evidence type="ECO:0000256" key="8">
    <source>
        <dbReference type="ARBA" id="ARBA00023306"/>
    </source>
</evidence>
<dbReference type="GO" id="GO:0051233">
    <property type="term" value="C:spindle midzone"/>
    <property type="evidence" value="ECO:0007669"/>
    <property type="project" value="TreeGrafter"/>
</dbReference>
<evidence type="ECO:0000256" key="9">
    <source>
        <dbReference type="ARBA" id="ARBA00023328"/>
    </source>
</evidence>
<dbReference type="OrthoDB" id="2392550at2759"/>
<dbReference type="InterPro" id="IPR018867">
    <property type="entry name" value="Cell_div_borealin"/>
</dbReference>
<feature type="region of interest" description="Disordered" evidence="10">
    <location>
        <begin position="168"/>
        <end position="247"/>
    </location>
</feature>
<dbReference type="AlphaFoldDB" id="A0A0C3GF46"/>
<evidence type="ECO:0000256" key="4">
    <source>
        <dbReference type="ARBA" id="ARBA00022454"/>
    </source>
</evidence>
<feature type="compositionally biased region" description="Polar residues" evidence="10">
    <location>
        <begin position="341"/>
        <end position="353"/>
    </location>
</feature>
<evidence type="ECO:0000256" key="10">
    <source>
        <dbReference type="SAM" id="MobiDB-lite"/>
    </source>
</evidence>
<sequence length="422" mass="45919">MEIPDTKRKYSKEEKKQLLANLDIEVEHKVRQFEAWLSDTLENFRIHQEGQVSRVPKLVRALTMREFGEKYNGDVQAALRGLQRERMGVGGEAGGAGDIEIDKSTRKRKWVASVEAEAEGSKTRMASPNKKPGSSTGPGTAQRARLLASNRTPGTVSTLSFAIRTHSRIMGRVPASPSPAKPTRPMTTSRTAFPSKPHPTPNTKPIRATRPPSTATFNPHLPKTPGFPSKGSNNTNTNTNGLPTTARVPRRHESMLSLNGSPLANPYELGLEWFADGGGESDSDEYGDGEKAEGERRKRAKSIVVRRDPSFSFQTAPMSNGHALQRTTSQSSIFPPSSQSANPHPSKSHTTTPRAIPTPRVPSTTALVTIPTKDGHLLEFDPLQTSPGTLDALEGITNSAKKQAREEMGRLVQAAVSKWSIA</sequence>
<reference evidence="13" key="2">
    <citation type="submission" date="2015-01" db="EMBL/GenBank/DDBJ databases">
        <title>Evolutionary Origins and Diversification of the Mycorrhizal Mutualists.</title>
        <authorList>
            <consortium name="DOE Joint Genome Institute"/>
            <consortium name="Mycorrhizal Genomics Consortium"/>
            <person name="Kohler A."/>
            <person name="Kuo A."/>
            <person name="Nagy L.G."/>
            <person name="Floudas D."/>
            <person name="Copeland A."/>
            <person name="Barry K.W."/>
            <person name="Cichocki N."/>
            <person name="Veneault-Fourrey C."/>
            <person name="LaButti K."/>
            <person name="Lindquist E.A."/>
            <person name="Lipzen A."/>
            <person name="Lundell T."/>
            <person name="Morin E."/>
            <person name="Murat C."/>
            <person name="Riley R."/>
            <person name="Ohm R."/>
            <person name="Sun H."/>
            <person name="Tunlid A."/>
            <person name="Henrissat B."/>
            <person name="Grigoriev I.V."/>
            <person name="Hibbett D.S."/>
            <person name="Martin F."/>
        </authorList>
    </citation>
    <scope>NUCLEOTIDE SEQUENCE [LARGE SCALE GENOMIC DNA]</scope>
    <source>
        <strain evidence="13">F 1598</strain>
    </source>
</reference>
<dbReference type="Pfam" id="PF10444">
    <property type="entry name" value="Nbl1_Borealin_N"/>
    <property type="match status" value="1"/>
</dbReference>
<organism evidence="12 13">
    <name type="scientific">Piloderma croceum (strain F 1598)</name>
    <dbReference type="NCBI Taxonomy" id="765440"/>
    <lineage>
        <taxon>Eukaryota</taxon>
        <taxon>Fungi</taxon>
        <taxon>Dikarya</taxon>
        <taxon>Basidiomycota</taxon>
        <taxon>Agaricomycotina</taxon>
        <taxon>Agaricomycetes</taxon>
        <taxon>Agaricomycetidae</taxon>
        <taxon>Atheliales</taxon>
        <taxon>Atheliaceae</taxon>
        <taxon>Piloderma</taxon>
    </lineage>
</organism>